<keyword evidence="3" id="KW-1185">Reference proteome</keyword>
<sequence>MKAPLRYWVTVFAMQGLIAASILGVSVWQWHLSWLPLALFVGFTVLPLLFYATIGAVALDPTKKKDAIVKVDSPSVGVRVRVTLIPLLLAAAIYCGLIASFLIPSVRSLIVEEAAAARWSLPAEQALLDPAPEVRETACQTIQTHSASLSTPVLLEALSVSDDLDHCIMPAISFGGDHPVLAWRQAQWSGILMSSDLKGEEMCQTASHLFHADRVGAPGALMQLFTCATGAKSPQARECCTQTLTSIRQGEELTAFLPTPEAVLETNFTEHLGTYIQATFDESANIQRLSSPSLESWAIELACLGAQRHTQRTVSVRDVFPAAISSETCTAPVFDAHTIPIWRDTCQEWLDAPFPLEDFCPTLHGRIEERTFITANVLMAKAVHSAEVAQRPEKEDPLFRNIKLPAGFKSVSGRPDSPYQIDMSSVNEMLNSLANGDALIDDEDALKEWKRQLEEMHPNLE</sequence>
<keyword evidence="1" id="KW-1133">Transmembrane helix</keyword>
<dbReference type="KEGG" id="bbae:FRD01_20615"/>
<dbReference type="Proteomes" id="UP000321595">
    <property type="component" value="Chromosome"/>
</dbReference>
<proteinExistence type="predicted"/>
<keyword evidence="1" id="KW-0472">Membrane</keyword>
<protein>
    <submittedName>
        <fullName evidence="2">Uncharacterized protein</fullName>
    </submittedName>
</protein>
<evidence type="ECO:0000313" key="2">
    <source>
        <dbReference type="EMBL" id="QED29594.1"/>
    </source>
</evidence>
<name>A0A5B8XVZ8_9DELT</name>
<dbReference type="EMBL" id="CP042467">
    <property type="protein sequence ID" value="QED29594.1"/>
    <property type="molecule type" value="Genomic_DNA"/>
</dbReference>
<feature type="transmembrane region" description="Helical" evidence="1">
    <location>
        <begin position="7"/>
        <end position="28"/>
    </location>
</feature>
<feature type="transmembrane region" description="Helical" evidence="1">
    <location>
        <begin position="34"/>
        <end position="59"/>
    </location>
</feature>
<evidence type="ECO:0000313" key="3">
    <source>
        <dbReference type="Proteomes" id="UP000321595"/>
    </source>
</evidence>
<feature type="transmembrane region" description="Helical" evidence="1">
    <location>
        <begin position="80"/>
        <end position="103"/>
    </location>
</feature>
<dbReference type="AlphaFoldDB" id="A0A5B8XVZ8"/>
<accession>A0A5B8XVZ8</accession>
<evidence type="ECO:0000256" key="1">
    <source>
        <dbReference type="SAM" id="Phobius"/>
    </source>
</evidence>
<gene>
    <name evidence="2" type="ORF">FRD01_20615</name>
</gene>
<reference evidence="2 3" key="1">
    <citation type="submission" date="2019-08" db="EMBL/GenBank/DDBJ databases">
        <authorList>
            <person name="Liang Q."/>
        </authorList>
    </citation>
    <scope>NUCLEOTIDE SEQUENCE [LARGE SCALE GENOMIC DNA]</scope>
    <source>
        <strain evidence="2 3">V1718</strain>
    </source>
</reference>
<keyword evidence="1" id="KW-0812">Transmembrane</keyword>
<organism evidence="2 3">
    <name type="scientific">Microvenator marinus</name>
    <dbReference type="NCBI Taxonomy" id="2600177"/>
    <lineage>
        <taxon>Bacteria</taxon>
        <taxon>Deltaproteobacteria</taxon>
        <taxon>Bradymonadales</taxon>
        <taxon>Microvenatoraceae</taxon>
        <taxon>Microvenator</taxon>
    </lineage>
</organism>
<dbReference type="RefSeq" id="WP_146962827.1">
    <property type="nucleotide sequence ID" value="NZ_CP042467.1"/>
</dbReference>